<dbReference type="Gene3D" id="3.80.30.20">
    <property type="entry name" value="tm_1862 like domain"/>
    <property type="match status" value="1"/>
</dbReference>
<keyword evidence="5 15" id="KW-0004">4Fe-4S</keyword>
<dbReference type="InterPro" id="IPR058240">
    <property type="entry name" value="rSAM_sf"/>
</dbReference>
<evidence type="ECO:0000256" key="9">
    <source>
        <dbReference type="ARBA" id="ARBA00023002"/>
    </source>
</evidence>
<dbReference type="PROSITE" id="PS51918">
    <property type="entry name" value="RADICAL_SAM"/>
    <property type="match status" value="1"/>
</dbReference>
<dbReference type="RefSeq" id="WP_009727343.1">
    <property type="nucleotide sequence ID" value="NZ_APHR01000071.1"/>
</dbReference>
<feature type="binding site" evidence="16">
    <location>
        <position position="247"/>
    </location>
    <ligand>
        <name>S-adenosyl-L-methionine</name>
        <dbReference type="ChEBI" id="CHEBI:59789"/>
        <label>2</label>
    </ligand>
</feature>
<evidence type="ECO:0000256" key="1">
    <source>
        <dbReference type="ARBA" id="ARBA00004496"/>
    </source>
</evidence>
<dbReference type="FunFam" id="3.80.30.20:FF:000012">
    <property type="entry name" value="Coproporphyrinogen-III oxidase"/>
    <property type="match status" value="1"/>
</dbReference>
<evidence type="ECO:0000256" key="11">
    <source>
        <dbReference type="ARBA" id="ARBA00023014"/>
    </source>
</evidence>
<evidence type="ECO:0000313" key="19">
    <source>
        <dbReference type="EMBL" id="EMR12106.1"/>
    </source>
</evidence>
<feature type="binding site" evidence="16">
    <location>
        <position position="333"/>
    </location>
    <ligand>
        <name>S-adenosyl-L-methionine</name>
        <dbReference type="ChEBI" id="CHEBI:59789"/>
        <label>1</label>
    </ligand>
</feature>
<dbReference type="FunFam" id="1.10.10.920:FF:000001">
    <property type="entry name" value="Coproporphyrinogen-III oxidase"/>
    <property type="match status" value="1"/>
</dbReference>
<dbReference type="InterPro" id="IPR023404">
    <property type="entry name" value="rSAM_horseshoe"/>
</dbReference>
<evidence type="ECO:0000259" key="18">
    <source>
        <dbReference type="PROSITE" id="PS51918"/>
    </source>
</evidence>
<dbReference type="NCBIfam" id="TIGR00538">
    <property type="entry name" value="hemN"/>
    <property type="match status" value="1"/>
</dbReference>
<keyword evidence="12 15" id="KW-0627">Porphyrin biosynthesis</keyword>
<feature type="binding site" evidence="16">
    <location>
        <position position="213"/>
    </location>
    <ligand>
        <name>S-adenosyl-L-methionine</name>
        <dbReference type="ChEBI" id="CHEBI:59789"/>
        <label>2</label>
    </ligand>
</feature>
<dbReference type="PANTHER" id="PTHR13932">
    <property type="entry name" value="COPROPORPHYRINIGEN III OXIDASE"/>
    <property type="match status" value="1"/>
</dbReference>
<comment type="caution">
    <text evidence="19">The sequence shown here is derived from an EMBL/GenBank/DDBJ whole genome shotgun (WGS) entry which is preliminary data.</text>
</comment>
<evidence type="ECO:0000256" key="4">
    <source>
        <dbReference type="ARBA" id="ARBA00011245"/>
    </source>
</evidence>
<dbReference type="OrthoDB" id="9808022at2"/>
<evidence type="ECO:0000256" key="14">
    <source>
        <dbReference type="ARBA" id="ARBA00048321"/>
    </source>
</evidence>
<dbReference type="PATRIC" id="fig|1286106.3.peg.2394"/>
<evidence type="ECO:0000313" key="20">
    <source>
        <dbReference type="Proteomes" id="UP000012019"/>
    </source>
</evidence>
<dbReference type="EMBL" id="APHR01000071">
    <property type="protein sequence ID" value="EMR12106.1"/>
    <property type="molecule type" value="Genomic_DNA"/>
</dbReference>
<keyword evidence="7 15" id="KW-0949">S-adenosyl-L-methionine</keyword>
<feature type="binding site" evidence="16">
    <location>
        <position position="149"/>
    </location>
    <ligand>
        <name>S-adenosyl-L-methionine</name>
        <dbReference type="ChEBI" id="CHEBI:59789"/>
        <label>1</label>
    </ligand>
</feature>
<accession>M7NY17</accession>
<dbReference type="EC" id="1.3.98.3" evidence="15"/>
<dbReference type="Pfam" id="PF04055">
    <property type="entry name" value="Radical_SAM"/>
    <property type="match status" value="1"/>
</dbReference>
<organism evidence="19 20">
    <name type="scientific">Methylophaga lonarensis MPL</name>
    <dbReference type="NCBI Taxonomy" id="1286106"/>
    <lineage>
        <taxon>Bacteria</taxon>
        <taxon>Pseudomonadati</taxon>
        <taxon>Pseudomonadota</taxon>
        <taxon>Gammaproteobacteria</taxon>
        <taxon>Thiotrichales</taxon>
        <taxon>Piscirickettsiaceae</taxon>
        <taxon>Methylophaga</taxon>
    </lineage>
</organism>
<evidence type="ECO:0000256" key="12">
    <source>
        <dbReference type="ARBA" id="ARBA00023244"/>
    </source>
</evidence>
<comment type="subcellular location">
    <subcellularLocation>
        <location evidence="1 15">Cytoplasm</location>
    </subcellularLocation>
</comment>
<dbReference type="SUPFAM" id="SSF102114">
    <property type="entry name" value="Radical SAM enzymes"/>
    <property type="match status" value="1"/>
</dbReference>
<dbReference type="InterPro" id="IPR010723">
    <property type="entry name" value="HemN_C"/>
</dbReference>
<dbReference type="AlphaFoldDB" id="M7NY17"/>
<reference evidence="19 20" key="1">
    <citation type="journal article" date="2013" name="Genome Announc.">
        <title>Draft Genome Sequence of Methylophaga lonarensis MPLT, a Haloalkaliphilic (Non-Methane-Utilizing) Methylotroph.</title>
        <authorList>
            <person name="Shetty S.A."/>
            <person name="Marathe N.P."/>
            <person name="Munot H."/>
            <person name="Antony C.P."/>
            <person name="Dhotre D.P."/>
            <person name="Murrell J.C."/>
            <person name="Shouche Y.S."/>
        </authorList>
    </citation>
    <scope>NUCLEOTIDE SEQUENCE [LARGE SCALE GENOMIC DNA]</scope>
    <source>
        <strain evidence="19 20">MPL</strain>
    </source>
</reference>
<dbReference type="Proteomes" id="UP000012019">
    <property type="component" value="Unassembled WGS sequence"/>
</dbReference>
<dbReference type="InterPro" id="IPR034505">
    <property type="entry name" value="Coproporphyrinogen-III_oxidase"/>
</dbReference>
<dbReference type="GO" id="GO:0051989">
    <property type="term" value="F:coproporphyrinogen dehydrogenase activity"/>
    <property type="evidence" value="ECO:0007669"/>
    <property type="project" value="UniProtKB-EC"/>
</dbReference>
<dbReference type="UniPathway" id="UPA00251">
    <property type="reaction ID" value="UER00323"/>
</dbReference>
<comment type="function">
    <text evidence="13">Involved in the heme biosynthesis. Catalyzes the anaerobic oxidative decarboxylation of propionate groups of rings A and B of coproporphyrinogen III to yield the vinyl groups in protoporphyrinogen IX.</text>
</comment>
<feature type="domain" description="Radical SAM core" evidence="18">
    <location>
        <begin position="48"/>
        <end position="284"/>
    </location>
</feature>
<dbReference type="GO" id="GO:0005737">
    <property type="term" value="C:cytoplasm"/>
    <property type="evidence" value="ECO:0007669"/>
    <property type="project" value="UniProtKB-SubCell"/>
</dbReference>
<gene>
    <name evidence="19" type="ORF">MPL1_11945</name>
</gene>
<evidence type="ECO:0000256" key="2">
    <source>
        <dbReference type="ARBA" id="ARBA00004785"/>
    </source>
</evidence>
<dbReference type="SFLD" id="SFLDG01065">
    <property type="entry name" value="anaerobic_coproporphyrinogen-I"/>
    <property type="match status" value="1"/>
</dbReference>
<comment type="similarity">
    <text evidence="3 15">Belongs to the anaerobic coproporphyrinogen-III oxidase family.</text>
</comment>
<feature type="binding site" evidence="16">
    <location>
        <position position="114"/>
    </location>
    <ligand>
        <name>S-adenosyl-L-methionine</name>
        <dbReference type="ChEBI" id="CHEBI:59789"/>
        <label>1</label>
    </ligand>
</feature>
<feature type="binding site" evidence="16">
    <location>
        <position position="57"/>
    </location>
    <ligand>
        <name>S-adenosyl-L-methionine</name>
        <dbReference type="ChEBI" id="CHEBI:59789"/>
        <label>1</label>
    </ligand>
</feature>
<evidence type="ECO:0000256" key="13">
    <source>
        <dbReference type="ARBA" id="ARBA00024295"/>
    </source>
</evidence>
<dbReference type="GO" id="GO:0051539">
    <property type="term" value="F:4 iron, 4 sulfur cluster binding"/>
    <property type="evidence" value="ECO:0007669"/>
    <property type="project" value="UniProtKB-KW"/>
</dbReference>
<feature type="binding site" evidence="17">
    <location>
        <position position="70"/>
    </location>
    <ligand>
        <name>[4Fe-4S] cluster</name>
        <dbReference type="ChEBI" id="CHEBI:49883"/>
        <note>4Fe-4S-S-AdoMet</note>
    </ligand>
</feature>
<feature type="binding site" evidence="16">
    <location>
        <begin position="69"/>
        <end position="71"/>
    </location>
    <ligand>
        <name>S-adenosyl-L-methionine</name>
        <dbReference type="ChEBI" id="CHEBI:59789"/>
        <label>2</label>
    </ligand>
</feature>
<evidence type="ECO:0000256" key="8">
    <source>
        <dbReference type="ARBA" id="ARBA00022723"/>
    </source>
</evidence>
<dbReference type="CDD" id="cd01335">
    <property type="entry name" value="Radical_SAM"/>
    <property type="match status" value="1"/>
</dbReference>
<proteinExistence type="inferred from homology"/>
<evidence type="ECO:0000256" key="17">
    <source>
        <dbReference type="PIRSR" id="PIRSR000167-2"/>
    </source>
</evidence>
<dbReference type="GO" id="GO:0006782">
    <property type="term" value="P:protoporphyrinogen IX biosynthetic process"/>
    <property type="evidence" value="ECO:0007669"/>
    <property type="project" value="UniProtKB-UniPathway"/>
</dbReference>
<keyword evidence="11 15" id="KW-0411">Iron-sulfur</keyword>
<evidence type="ECO:0000256" key="3">
    <source>
        <dbReference type="ARBA" id="ARBA00005493"/>
    </source>
</evidence>
<protein>
    <recommendedName>
        <fullName evidence="15">Coproporphyrinogen-III oxidase</fullName>
        <ecNumber evidence="15">1.3.98.3</ecNumber>
    </recommendedName>
</protein>
<keyword evidence="8 15" id="KW-0479">Metal-binding</keyword>
<feature type="binding site" evidence="17">
    <location>
        <position position="67"/>
    </location>
    <ligand>
        <name>[4Fe-4S] cluster</name>
        <dbReference type="ChEBI" id="CHEBI:49883"/>
        <note>4Fe-4S-S-AdoMet</note>
    </ligand>
</feature>
<evidence type="ECO:0000256" key="7">
    <source>
        <dbReference type="ARBA" id="ARBA00022691"/>
    </source>
</evidence>
<keyword evidence="6 15" id="KW-0963">Cytoplasm</keyword>
<evidence type="ECO:0000256" key="6">
    <source>
        <dbReference type="ARBA" id="ARBA00022490"/>
    </source>
</evidence>
<evidence type="ECO:0000256" key="15">
    <source>
        <dbReference type="PIRNR" id="PIRNR000167"/>
    </source>
</evidence>
<comment type="cofactor">
    <cofactor evidence="15 17">
        <name>[4Fe-4S] cluster</name>
        <dbReference type="ChEBI" id="CHEBI:49883"/>
    </cofactor>
    <text evidence="15 17">Binds 1 [4Fe-4S] cluster. The cluster is coordinated with 3 cysteines and an exchangeable S-adenosyl-L-methionine.</text>
</comment>
<sequence>MAASELFNESLIRRYDISGPRYTSYPTAVEFNESFTNEDYLQQVEHSNQRGNPLSLYLHIPFCDTVCFYCACNKIITKNRLHAQPYLESLHKEIAMQAELFDSQRQVRQLHWGGGTPTFISTDQMIALMSVTRQHFNLADDDNGEFSIEIDPREADPERIKLLRQLGFNRLSLGIQDFNPEVQKAVNRIQSEQQTLSVMQAARTEGFKSISVDLIYGLPKQSVKSFSETLEKIIAASPDRLSVFNYAHMPANFKPQRQIKSEELPSASEKLAILYQTIDQLTEAGYVYIGMDHFAKPDNELAIAQRQGQLHRNFQGYATHADCDLIGLGMTSIGSVANAYMQNEKTLESYQQRLANNELPIFRGYKLSHDDIIRRQIITRLICDFSLDIQAIEEQLGYDFFSYFVDVIPALRQFAKDQLLEFDTQSIRILPAGRLLIRNICLVFDRYSQQHQQSRFSKAI</sequence>
<dbReference type="InterPro" id="IPR004558">
    <property type="entry name" value="Coprogen_oxidase_HemN"/>
</dbReference>
<feature type="binding site" evidence="16">
    <location>
        <position position="188"/>
    </location>
    <ligand>
        <name>S-adenosyl-L-methionine</name>
        <dbReference type="ChEBI" id="CHEBI:59789"/>
        <label>2</label>
    </ligand>
</feature>
<dbReference type="eggNOG" id="COG0635">
    <property type="taxonomic scope" value="Bacteria"/>
</dbReference>
<feature type="binding site" evidence="17">
    <location>
        <position position="63"/>
    </location>
    <ligand>
        <name>[4Fe-4S] cluster</name>
        <dbReference type="ChEBI" id="CHEBI:49883"/>
        <note>4Fe-4S-S-AdoMet</note>
    </ligand>
</feature>
<keyword evidence="20" id="KW-1185">Reference proteome</keyword>
<dbReference type="GO" id="GO:0004109">
    <property type="term" value="F:coproporphyrinogen oxidase activity"/>
    <property type="evidence" value="ECO:0007669"/>
    <property type="project" value="InterPro"/>
</dbReference>
<dbReference type="PIRSF" id="PIRSF000167">
    <property type="entry name" value="HemN"/>
    <property type="match status" value="1"/>
</dbReference>
<evidence type="ECO:0000256" key="16">
    <source>
        <dbReference type="PIRSR" id="PIRSR000167-1"/>
    </source>
</evidence>
<feature type="binding site" evidence="16">
    <location>
        <begin position="115"/>
        <end position="116"/>
    </location>
    <ligand>
        <name>S-adenosyl-L-methionine</name>
        <dbReference type="ChEBI" id="CHEBI:59789"/>
        <label>2</label>
    </ligand>
</feature>
<dbReference type="InterPro" id="IPR006638">
    <property type="entry name" value="Elp3/MiaA/NifB-like_rSAM"/>
</dbReference>
<dbReference type="STRING" id="1286106.MPL1_11945"/>
<dbReference type="Pfam" id="PF06969">
    <property type="entry name" value="HemN_C"/>
    <property type="match status" value="1"/>
</dbReference>
<keyword evidence="9 15" id="KW-0560">Oxidoreductase</keyword>
<dbReference type="PANTHER" id="PTHR13932:SF6">
    <property type="entry name" value="OXYGEN-INDEPENDENT COPROPORPHYRINOGEN III OXIDASE"/>
    <property type="match status" value="1"/>
</dbReference>
<evidence type="ECO:0000256" key="5">
    <source>
        <dbReference type="ARBA" id="ARBA00022485"/>
    </source>
</evidence>
<feature type="binding site" evidence="16">
    <location>
        <position position="176"/>
    </location>
    <ligand>
        <name>S-adenosyl-L-methionine</name>
        <dbReference type="ChEBI" id="CHEBI:59789"/>
        <label>2</label>
    </ligand>
</feature>
<dbReference type="Gene3D" id="1.10.10.920">
    <property type="match status" value="1"/>
</dbReference>
<dbReference type="GO" id="GO:0046872">
    <property type="term" value="F:metal ion binding"/>
    <property type="evidence" value="ECO:0007669"/>
    <property type="project" value="UniProtKB-KW"/>
</dbReference>
<comment type="subunit">
    <text evidence="4">Monomer.</text>
</comment>
<dbReference type="InterPro" id="IPR007197">
    <property type="entry name" value="rSAM"/>
</dbReference>
<comment type="catalytic activity">
    <reaction evidence="14 15">
        <text>coproporphyrinogen III + 2 S-adenosyl-L-methionine = protoporphyrinogen IX + 2 5'-deoxyadenosine + 2 L-methionine + 2 CO2</text>
        <dbReference type="Rhea" id="RHEA:15425"/>
        <dbReference type="ChEBI" id="CHEBI:16526"/>
        <dbReference type="ChEBI" id="CHEBI:17319"/>
        <dbReference type="ChEBI" id="CHEBI:57307"/>
        <dbReference type="ChEBI" id="CHEBI:57309"/>
        <dbReference type="ChEBI" id="CHEBI:57844"/>
        <dbReference type="ChEBI" id="CHEBI:59789"/>
        <dbReference type="EC" id="1.3.98.3"/>
    </reaction>
</comment>
<dbReference type="SMART" id="SM00729">
    <property type="entry name" value="Elp3"/>
    <property type="match status" value="1"/>
</dbReference>
<comment type="pathway">
    <text evidence="2 15">Porphyrin-containing compound metabolism; protoporphyrin-IX biosynthesis; protoporphyrinogen-IX from coproporphyrinogen-III (AdoMet route): step 1/1.</text>
</comment>
<keyword evidence="10 15" id="KW-0408">Iron</keyword>
<name>M7NY17_9GAMM</name>
<evidence type="ECO:0000256" key="10">
    <source>
        <dbReference type="ARBA" id="ARBA00023004"/>
    </source>
</evidence>
<dbReference type="SFLD" id="SFLDS00029">
    <property type="entry name" value="Radical_SAM"/>
    <property type="match status" value="1"/>
</dbReference>